<proteinExistence type="predicted"/>
<gene>
    <name evidence="2" type="ORF">GDO81_025366</name>
</gene>
<dbReference type="AlphaFoldDB" id="A0AAV6YPR0"/>
<evidence type="ECO:0000313" key="3">
    <source>
        <dbReference type="Proteomes" id="UP000824782"/>
    </source>
</evidence>
<reference evidence="2" key="1">
    <citation type="thesis" date="2020" institute="ProQuest LLC" country="789 East Eisenhower Parkway, Ann Arbor, MI, USA">
        <title>Comparative Genomics and Chromosome Evolution.</title>
        <authorList>
            <person name="Mudd A.B."/>
        </authorList>
    </citation>
    <scope>NUCLEOTIDE SEQUENCE</scope>
    <source>
        <strain evidence="2">237g6f4</strain>
        <tissue evidence="2">Blood</tissue>
    </source>
</reference>
<evidence type="ECO:0000313" key="2">
    <source>
        <dbReference type="EMBL" id="KAG8536945.1"/>
    </source>
</evidence>
<keyword evidence="1" id="KW-0812">Transmembrane</keyword>
<evidence type="ECO:0000256" key="1">
    <source>
        <dbReference type="SAM" id="Phobius"/>
    </source>
</evidence>
<keyword evidence="1" id="KW-1133">Transmembrane helix</keyword>
<sequence length="102" mass="11253">MIIVSNNITEKTKTKGRTNDSAEWCLSADISAVTSALCCALLYTYLFIFVWFSARPLPLSDNDVYSCCHGYGTDGILVLDTIESATKGFTAQNFRRPSCNPK</sequence>
<keyword evidence="3" id="KW-1185">Reference proteome</keyword>
<feature type="transmembrane region" description="Helical" evidence="1">
    <location>
        <begin position="30"/>
        <end position="52"/>
    </location>
</feature>
<protein>
    <submittedName>
        <fullName evidence="2">Uncharacterized protein</fullName>
    </submittedName>
</protein>
<comment type="caution">
    <text evidence="2">The sequence shown here is derived from an EMBL/GenBank/DDBJ whole genome shotgun (WGS) entry which is preliminary data.</text>
</comment>
<keyword evidence="1" id="KW-0472">Membrane</keyword>
<dbReference type="EMBL" id="WNYA01035878">
    <property type="protein sequence ID" value="KAG8536945.1"/>
    <property type="molecule type" value="Genomic_DNA"/>
</dbReference>
<organism evidence="2 3">
    <name type="scientific">Engystomops pustulosus</name>
    <name type="common">Tungara frog</name>
    <name type="synonym">Physalaemus pustulosus</name>
    <dbReference type="NCBI Taxonomy" id="76066"/>
    <lineage>
        <taxon>Eukaryota</taxon>
        <taxon>Metazoa</taxon>
        <taxon>Chordata</taxon>
        <taxon>Craniata</taxon>
        <taxon>Vertebrata</taxon>
        <taxon>Euteleostomi</taxon>
        <taxon>Amphibia</taxon>
        <taxon>Batrachia</taxon>
        <taxon>Anura</taxon>
        <taxon>Neobatrachia</taxon>
        <taxon>Hyloidea</taxon>
        <taxon>Leptodactylidae</taxon>
        <taxon>Leiuperinae</taxon>
        <taxon>Engystomops</taxon>
    </lineage>
</organism>
<dbReference type="Proteomes" id="UP000824782">
    <property type="component" value="Unassembled WGS sequence"/>
</dbReference>
<accession>A0AAV6YPR0</accession>
<name>A0AAV6YPR0_ENGPU</name>